<feature type="compositionally biased region" description="Basic and acidic residues" evidence="3">
    <location>
        <begin position="243"/>
        <end position="258"/>
    </location>
</feature>
<dbReference type="InterPro" id="IPR050568">
    <property type="entry name" value="Transcr_DNA_Rep_Reg"/>
</dbReference>
<dbReference type="GO" id="GO:0001046">
    <property type="term" value="F:core promoter sequence-specific DNA binding"/>
    <property type="evidence" value="ECO:0007669"/>
    <property type="project" value="TreeGrafter"/>
</dbReference>
<evidence type="ECO:0000259" key="4">
    <source>
        <dbReference type="Pfam" id="PF00808"/>
    </source>
</evidence>
<dbReference type="PANTHER" id="PTHR10252">
    <property type="entry name" value="HISTONE-LIKE TRANSCRIPTION FACTOR CCAAT-RELATED"/>
    <property type="match status" value="1"/>
</dbReference>
<keyword evidence="6" id="KW-1185">Reference proteome</keyword>
<dbReference type="EMBL" id="KB445552">
    <property type="protein sequence ID" value="EMC99026.1"/>
    <property type="molecule type" value="Genomic_DNA"/>
</dbReference>
<dbReference type="SUPFAM" id="SSF47113">
    <property type="entry name" value="Histone-fold"/>
    <property type="match status" value="1"/>
</dbReference>
<comment type="subcellular location">
    <subcellularLocation>
        <location evidence="1">Nucleus</location>
    </subcellularLocation>
</comment>
<dbReference type="HOGENOM" id="CLU_045277_6_2_1"/>
<feature type="region of interest" description="Disordered" evidence="3">
    <location>
        <begin position="233"/>
        <end position="268"/>
    </location>
</feature>
<proteinExistence type="predicted"/>
<dbReference type="eggNOG" id="KOG1659">
    <property type="taxonomic scope" value="Eukaryota"/>
</dbReference>
<accession>M2MQH0</accession>
<feature type="compositionally biased region" description="Gly residues" evidence="3">
    <location>
        <begin position="55"/>
        <end position="66"/>
    </location>
</feature>
<dbReference type="KEGG" id="bcom:BAUCODRAFT_146013"/>
<feature type="region of interest" description="Disordered" evidence="3">
    <location>
        <begin position="1"/>
        <end position="147"/>
    </location>
</feature>
<dbReference type="RefSeq" id="XP_007674074.1">
    <property type="nucleotide sequence ID" value="XM_007675884.1"/>
</dbReference>
<dbReference type="InterPro" id="IPR009072">
    <property type="entry name" value="Histone-fold"/>
</dbReference>
<dbReference type="CDD" id="cd22906">
    <property type="entry name" value="HFD_DRAP1"/>
    <property type="match status" value="1"/>
</dbReference>
<feature type="compositionally biased region" description="Polar residues" evidence="3">
    <location>
        <begin position="133"/>
        <end position="142"/>
    </location>
</feature>
<dbReference type="OrthoDB" id="653904at2759"/>
<keyword evidence="2" id="KW-0539">Nucleus</keyword>
<sequence>MDSSYRPQSPDLSSYAPQSPDLSGLKPQTTEYTGIPIPQFGSAFGQHYPQDRFGGAFGGGGFGGPLGHAPPTSIPQQPEQYHIHHQQSGMAAAVGRRSKQSVMKEDEYMPDAPTSKRPRKGPTQSIKAEPQHQHQPTSSNPTRGVELRTSFPVARIKRIMQADEDVGKVAQVTPHVVSRALELFMIDLISASAEQARAAGGGGGGSKSGKKILVQHMKKAILEGETFRDWLQDTVNKVPDAPSKAKKEAGSDSEDAKPKKTRRGKAKE</sequence>
<dbReference type="PANTHER" id="PTHR10252:SF5">
    <property type="entry name" value="DR1-ASSOCIATED COREPRESSOR"/>
    <property type="match status" value="1"/>
</dbReference>
<dbReference type="GO" id="GO:0016251">
    <property type="term" value="F:RNA polymerase II general transcription initiation factor activity"/>
    <property type="evidence" value="ECO:0007669"/>
    <property type="project" value="TreeGrafter"/>
</dbReference>
<feature type="compositionally biased region" description="Basic residues" evidence="3">
    <location>
        <begin position="259"/>
        <end position="268"/>
    </location>
</feature>
<dbReference type="GeneID" id="19108644"/>
<reference evidence="5 6" key="1">
    <citation type="journal article" date="2012" name="PLoS Pathog.">
        <title>Diverse lifestyles and strategies of plant pathogenesis encoded in the genomes of eighteen Dothideomycetes fungi.</title>
        <authorList>
            <person name="Ohm R.A."/>
            <person name="Feau N."/>
            <person name="Henrissat B."/>
            <person name="Schoch C.L."/>
            <person name="Horwitz B.A."/>
            <person name="Barry K.W."/>
            <person name="Condon B.J."/>
            <person name="Copeland A.C."/>
            <person name="Dhillon B."/>
            <person name="Glaser F."/>
            <person name="Hesse C.N."/>
            <person name="Kosti I."/>
            <person name="LaButti K."/>
            <person name="Lindquist E.A."/>
            <person name="Lucas S."/>
            <person name="Salamov A.A."/>
            <person name="Bradshaw R.E."/>
            <person name="Ciuffetti L."/>
            <person name="Hamelin R.C."/>
            <person name="Kema G.H.J."/>
            <person name="Lawrence C."/>
            <person name="Scott J.A."/>
            <person name="Spatafora J.W."/>
            <person name="Turgeon B.G."/>
            <person name="de Wit P.J.G.M."/>
            <person name="Zhong S."/>
            <person name="Goodwin S.B."/>
            <person name="Grigoriev I.V."/>
        </authorList>
    </citation>
    <scope>NUCLEOTIDE SEQUENCE [LARGE SCALE GENOMIC DNA]</scope>
    <source>
        <strain evidence="5 6">UAMH 10762</strain>
    </source>
</reference>
<dbReference type="GO" id="GO:0017054">
    <property type="term" value="C:negative cofactor 2 complex"/>
    <property type="evidence" value="ECO:0007669"/>
    <property type="project" value="TreeGrafter"/>
</dbReference>
<dbReference type="GO" id="GO:0046982">
    <property type="term" value="F:protein heterodimerization activity"/>
    <property type="evidence" value="ECO:0007669"/>
    <property type="project" value="InterPro"/>
</dbReference>
<dbReference type="STRING" id="717646.M2MQH0"/>
<dbReference type="Proteomes" id="UP000011761">
    <property type="component" value="Unassembled WGS sequence"/>
</dbReference>
<feature type="domain" description="Transcription factor CBF/NF-Y/archaeal histone" evidence="4">
    <location>
        <begin position="150"/>
        <end position="200"/>
    </location>
</feature>
<evidence type="ECO:0000256" key="2">
    <source>
        <dbReference type="ARBA" id="ARBA00023242"/>
    </source>
</evidence>
<evidence type="ECO:0000313" key="5">
    <source>
        <dbReference type="EMBL" id="EMC99026.1"/>
    </source>
</evidence>
<name>M2MQH0_BAUPA</name>
<evidence type="ECO:0000313" key="6">
    <source>
        <dbReference type="Proteomes" id="UP000011761"/>
    </source>
</evidence>
<organism evidence="5 6">
    <name type="scientific">Baudoinia panamericana (strain UAMH 10762)</name>
    <name type="common">Angels' share fungus</name>
    <name type="synonym">Baudoinia compniacensis (strain UAMH 10762)</name>
    <dbReference type="NCBI Taxonomy" id="717646"/>
    <lineage>
        <taxon>Eukaryota</taxon>
        <taxon>Fungi</taxon>
        <taxon>Dikarya</taxon>
        <taxon>Ascomycota</taxon>
        <taxon>Pezizomycotina</taxon>
        <taxon>Dothideomycetes</taxon>
        <taxon>Dothideomycetidae</taxon>
        <taxon>Mycosphaerellales</taxon>
        <taxon>Teratosphaeriaceae</taxon>
        <taxon>Baudoinia</taxon>
    </lineage>
</organism>
<evidence type="ECO:0000256" key="1">
    <source>
        <dbReference type="ARBA" id="ARBA00004123"/>
    </source>
</evidence>
<evidence type="ECO:0000256" key="3">
    <source>
        <dbReference type="SAM" id="MobiDB-lite"/>
    </source>
</evidence>
<feature type="compositionally biased region" description="Polar residues" evidence="3">
    <location>
        <begin position="1"/>
        <end position="32"/>
    </location>
</feature>
<dbReference type="Gene3D" id="1.10.20.10">
    <property type="entry name" value="Histone, subunit A"/>
    <property type="match status" value="1"/>
</dbReference>
<dbReference type="InterPro" id="IPR003958">
    <property type="entry name" value="CBFA_NFYB_domain"/>
</dbReference>
<gene>
    <name evidence="5" type="ORF">BAUCODRAFT_146013</name>
</gene>
<protein>
    <recommendedName>
        <fullName evidence="4">Transcription factor CBF/NF-Y/archaeal histone domain-containing protein</fullName>
    </recommendedName>
</protein>
<dbReference type="Pfam" id="PF00808">
    <property type="entry name" value="CBFD_NFYB_HMF"/>
    <property type="match status" value="1"/>
</dbReference>
<dbReference type="AlphaFoldDB" id="M2MQH0"/>